<feature type="transmembrane region" description="Helical" evidence="2">
    <location>
        <begin position="72"/>
        <end position="93"/>
    </location>
</feature>
<dbReference type="Proteomes" id="UP001501578">
    <property type="component" value="Unassembled WGS sequence"/>
</dbReference>
<feature type="region of interest" description="Disordered" evidence="1">
    <location>
        <begin position="1"/>
        <end position="41"/>
    </location>
</feature>
<feature type="compositionally biased region" description="Low complexity" evidence="1">
    <location>
        <begin position="134"/>
        <end position="146"/>
    </location>
</feature>
<keyword evidence="2" id="KW-0472">Membrane</keyword>
<organism evidence="3 4">
    <name type="scientific">Nonomuraea longicatena</name>
    <dbReference type="NCBI Taxonomy" id="83682"/>
    <lineage>
        <taxon>Bacteria</taxon>
        <taxon>Bacillati</taxon>
        <taxon>Actinomycetota</taxon>
        <taxon>Actinomycetes</taxon>
        <taxon>Streptosporangiales</taxon>
        <taxon>Streptosporangiaceae</taxon>
        <taxon>Nonomuraea</taxon>
    </lineage>
</organism>
<proteinExistence type="predicted"/>
<keyword evidence="2" id="KW-1133">Transmembrane helix</keyword>
<accession>A0ABN1P6V4</accession>
<feature type="compositionally biased region" description="Pro residues" evidence="1">
    <location>
        <begin position="147"/>
        <end position="182"/>
    </location>
</feature>
<evidence type="ECO:0000313" key="3">
    <source>
        <dbReference type="EMBL" id="GAA0923485.1"/>
    </source>
</evidence>
<keyword evidence="2" id="KW-0812">Transmembrane</keyword>
<protein>
    <submittedName>
        <fullName evidence="3">Uncharacterized protein</fullName>
    </submittedName>
</protein>
<evidence type="ECO:0000313" key="4">
    <source>
        <dbReference type="Proteomes" id="UP001501578"/>
    </source>
</evidence>
<evidence type="ECO:0000256" key="2">
    <source>
        <dbReference type="SAM" id="Phobius"/>
    </source>
</evidence>
<keyword evidence="4" id="KW-1185">Reference proteome</keyword>
<comment type="caution">
    <text evidence="3">The sequence shown here is derived from an EMBL/GenBank/DDBJ whole genome shotgun (WGS) entry which is preliminary data.</text>
</comment>
<dbReference type="RefSeq" id="WP_343949812.1">
    <property type="nucleotide sequence ID" value="NZ_BAAAHQ010000009.1"/>
</dbReference>
<dbReference type="EMBL" id="BAAAHQ010000009">
    <property type="protein sequence ID" value="GAA0923485.1"/>
    <property type="molecule type" value="Genomic_DNA"/>
</dbReference>
<feature type="region of interest" description="Disordered" evidence="1">
    <location>
        <begin position="129"/>
        <end position="211"/>
    </location>
</feature>
<gene>
    <name evidence="3" type="ORF">GCM10009560_23460</name>
</gene>
<sequence>METTDAGQSGGRVASAADTEQSGGSGASAPDAEQDGGSGRGAVRRATALAGLGSVADVAALAQLLTTESRHGVLVAGLLSVLAGTLGLVQLYGRPVRLRAGVMVALIAVGSGLTGAMIEHYRAEAAPVPPPAAATPLPSSPSVTPSPLSPSPSVTPSPLSPSPSVTPSPLSPSPSVTPPPAPSSTATVSRGATASRGAAVPTARTSPSGGEVLREAEAALRDQDYLDVESGAIGTIDPAASDLWYVSPYRALWTAGGGRYPITPVDAHPGPAACARALKARRYDQVAVGERAPGDWACARTAEGNLVAIRFPAIPAADAPLKISYIVWHRSPEE</sequence>
<name>A0ABN1P6V4_9ACTN</name>
<reference evidence="3 4" key="1">
    <citation type="journal article" date="2019" name="Int. J. Syst. Evol. Microbiol.">
        <title>The Global Catalogue of Microorganisms (GCM) 10K type strain sequencing project: providing services to taxonomists for standard genome sequencing and annotation.</title>
        <authorList>
            <consortium name="The Broad Institute Genomics Platform"/>
            <consortium name="The Broad Institute Genome Sequencing Center for Infectious Disease"/>
            <person name="Wu L."/>
            <person name="Ma J."/>
        </authorList>
    </citation>
    <scope>NUCLEOTIDE SEQUENCE [LARGE SCALE GENOMIC DNA]</scope>
    <source>
        <strain evidence="3 4">JCM 11136</strain>
    </source>
</reference>
<evidence type="ECO:0000256" key="1">
    <source>
        <dbReference type="SAM" id="MobiDB-lite"/>
    </source>
</evidence>